<keyword evidence="1" id="KW-0732">Signal</keyword>
<comment type="caution">
    <text evidence="4">The sequence shown here is derived from an EMBL/GenBank/DDBJ whole genome shotgun (WGS) entry which is preliminary data.</text>
</comment>
<dbReference type="InterPro" id="IPR011050">
    <property type="entry name" value="Pectin_lyase_fold/virulence"/>
</dbReference>
<dbReference type="Pfam" id="PF13229">
    <property type="entry name" value="Beta_helix"/>
    <property type="match status" value="1"/>
</dbReference>
<feature type="domain" description="Right handed beta helix" evidence="3">
    <location>
        <begin position="292"/>
        <end position="430"/>
    </location>
</feature>
<evidence type="ECO:0000313" key="4">
    <source>
        <dbReference type="EMBL" id="MRG98607.1"/>
    </source>
</evidence>
<name>A0A6N7Q4D1_9BACT</name>
<dbReference type="InterPro" id="IPR039448">
    <property type="entry name" value="Beta_helix"/>
</dbReference>
<evidence type="ECO:0000259" key="3">
    <source>
        <dbReference type="Pfam" id="PF13229"/>
    </source>
</evidence>
<dbReference type="OrthoDB" id="5476529at2"/>
<dbReference type="AlphaFoldDB" id="A0A6N7Q4D1"/>
<dbReference type="PROSITE" id="PS51257">
    <property type="entry name" value="PROKAR_LIPOPROTEIN"/>
    <property type="match status" value="1"/>
</dbReference>
<accession>A0A6N7Q4D1</accession>
<dbReference type="Gene3D" id="2.160.20.10">
    <property type="entry name" value="Single-stranded right-handed beta-helix, Pectin lyase-like"/>
    <property type="match status" value="1"/>
</dbReference>
<dbReference type="Proteomes" id="UP000440224">
    <property type="component" value="Unassembled WGS sequence"/>
</dbReference>
<feature type="domain" description="Rhamnogalacturonase A/B/Epimerase-like pectate lyase" evidence="2">
    <location>
        <begin position="56"/>
        <end position="275"/>
    </location>
</feature>
<protein>
    <submittedName>
        <fullName evidence="4">Uncharacterized protein</fullName>
    </submittedName>
</protein>
<dbReference type="InterPro" id="IPR012334">
    <property type="entry name" value="Pectin_lyas_fold"/>
</dbReference>
<dbReference type="Pfam" id="PF12708">
    <property type="entry name" value="Pect-lyase_RHGA_epim"/>
    <property type="match status" value="1"/>
</dbReference>
<evidence type="ECO:0000259" key="2">
    <source>
        <dbReference type="Pfam" id="PF12708"/>
    </source>
</evidence>
<reference evidence="4 5" key="1">
    <citation type="submission" date="2019-10" db="EMBL/GenBank/DDBJ databases">
        <title>A soil myxobacterium in the family Polyangiaceae.</title>
        <authorList>
            <person name="Li Y."/>
            <person name="Wang J."/>
        </authorList>
    </citation>
    <scope>NUCLEOTIDE SEQUENCE [LARGE SCALE GENOMIC DNA]</scope>
    <source>
        <strain evidence="4 5">DSM 14734</strain>
    </source>
</reference>
<dbReference type="InterPro" id="IPR024535">
    <property type="entry name" value="RHGA/B-epi-like_pectate_lyase"/>
</dbReference>
<feature type="chain" id="PRO_5026729214" evidence="1">
    <location>
        <begin position="24"/>
        <end position="434"/>
    </location>
</feature>
<evidence type="ECO:0000313" key="5">
    <source>
        <dbReference type="Proteomes" id="UP000440224"/>
    </source>
</evidence>
<evidence type="ECO:0000256" key="1">
    <source>
        <dbReference type="SAM" id="SignalP"/>
    </source>
</evidence>
<dbReference type="RefSeq" id="WP_153825373.1">
    <property type="nucleotide sequence ID" value="NZ_WJIE01000041.1"/>
</dbReference>
<feature type="signal peptide" evidence="1">
    <location>
        <begin position="1"/>
        <end position="23"/>
    </location>
</feature>
<gene>
    <name evidence="4" type="ORF">GF068_42860</name>
</gene>
<dbReference type="SUPFAM" id="SSF51126">
    <property type="entry name" value="Pectin lyase-like"/>
    <property type="match status" value="2"/>
</dbReference>
<dbReference type="EMBL" id="WJIE01000041">
    <property type="protein sequence ID" value="MRG98607.1"/>
    <property type="molecule type" value="Genomic_DNA"/>
</dbReference>
<keyword evidence="5" id="KW-1185">Reference proteome</keyword>
<proteinExistence type="predicted"/>
<sequence length="434" mass="44893">MSKTARVSSAAIWVLMLASCVTGVTVNDDVVDESEHTAAAELAFVAAPSSAKVCDVVMAGADPAGVADSTQAFKDAMTCSTLNGNIPVFVPSGQYKITQKLTVPVAVSLVGTQSGGVGVNGPPNYDSLPRLNFPAGMNSDAIVLQERTSINGIQLYFSTQQASGAALRVTGVGVDIRNVKLTSPFYGILGADTDNVGRIHVSNVFMVQPRIGVHLGQTLDVSRVENVHVWNNGGIVSGSYGFVFARNDYLNASNISVFQADVGVEFTDSTNAATPGGSIASISNLQADACVTGVNVRGNARVSMGASTVFVHYYGMVAYDSSTVTVSGTQFQTNGGATIWMRSANASATISGCSIDRTSKASPSNAVLVDAAKYITVTGNTMAVYGHGVMFHAAPTLGVVSGNAIHITNPYGRAWWGTWGTGTVISGNASNLLP</sequence>
<organism evidence="4 5">
    <name type="scientific">Polyangium spumosum</name>
    <dbReference type="NCBI Taxonomy" id="889282"/>
    <lineage>
        <taxon>Bacteria</taxon>
        <taxon>Pseudomonadati</taxon>
        <taxon>Myxococcota</taxon>
        <taxon>Polyangia</taxon>
        <taxon>Polyangiales</taxon>
        <taxon>Polyangiaceae</taxon>
        <taxon>Polyangium</taxon>
    </lineage>
</organism>